<protein>
    <recommendedName>
        <fullName evidence="3">HEAT repeat domain-containing protein</fullName>
    </recommendedName>
</protein>
<accession>A0ABU5TYU4</accession>
<dbReference type="EMBL" id="JAYGHT010000072">
    <property type="protein sequence ID" value="MEA5519970.1"/>
    <property type="molecule type" value="Genomic_DNA"/>
</dbReference>
<evidence type="ECO:0008006" key="3">
    <source>
        <dbReference type="Google" id="ProtNLM"/>
    </source>
</evidence>
<proteinExistence type="predicted"/>
<comment type="caution">
    <text evidence="1">The sequence shown here is derived from an EMBL/GenBank/DDBJ whole genome shotgun (WGS) entry which is preliminary data.</text>
</comment>
<reference evidence="1 2" key="1">
    <citation type="submission" date="2023-12" db="EMBL/GenBank/DDBJ databases">
        <title>Baltic Sea Cyanobacteria.</title>
        <authorList>
            <person name="Delbaje E."/>
            <person name="Fewer D.P."/>
            <person name="Shishido T.K."/>
        </authorList>
    </citation>
    <scope>NUCLEOTIDE SEQUENCE [LARGE SCALE GENOMIC DNA]</scope>
    <source>
        <strain evidence="1 2">CCNP 1315</strain>
    </source>
</reference>
<keyword evidence="2" id="KW-1185">Reference proteome</keyword>
<dbReference type="Proteomes" id="UP001301728">
    <property type="component" value="Unassembled WGS sequence"/>
</dbReference>
<gene>
    <name evidence="1" type="ORF">VB854_13560</name>
</gene>
<evidence type="ECO:0000313" key="1">
    <source>
        <dbReference type="EMBL" id="MEA5519970.1"/>
    </source>
</evidence>
<sequence length="134" mass="15498">MKKIDELKQLLKSSSVQDVWYDVDLPKVGELLNHLNEKEWETIIAESECLPVSSQRKLSQASIYTENKNALRLLLKLLHSTDTEVGTLVAESLIEKNYKWDPEESIVEDLKRHIKQASEEQKKVLERLLGRLPC</sequence>
<organism evidence="1 2">
    <name type="scientific">Limnoraphis robusta CCNP1315</name>
    <dbReference type="NCBI Taxonomy" id="3110306"/>
    <lineage>
        <taxon>Bacteria</taxon>
        <taxon>Bacillati</taxon>
        <taxon>Cyanobacteriota</taxon>
        <taxon>Cyanophyceae</taxon>
        <taxon>Oscillatoriophycideae</taxon>
        <taxon>Oscillatoriales</taxon>
        <taxon>Sirenicapillariaceae</taxon>
        <taxon>Limnoraphis</taxon>
    </lineage>
</organism>
<evidence type="ECO:0000313" key="2">
    <source>
        <dbReference type="Proteomes" id="UP001301728"/>
    </source>
</evidence>
<dbReference type="RefSeq" id="WP_323273096.1">
    <property type="nucleotide sequence ID" value="NZ_JAYGHT010000072.1"/>
</dbReference>
<name>A0ABU5TYU4_9CYAN</name>